<dbReference type="OrthoDB" id="112290at2759"/>
<proteinExistence type="predicted"/>
<dbReference type="OMA" id="ENYNDSC"/>
<name>A0A0P1B655_PLAHL</name>
<protein>
    <submittedName>
        <fullName evidence="1">Uncharacterized protein</fullName>
    </submittedName>
</protein>
<accession>A0A0P1B655</accession>
<dbReference type="AlphaFoldDB" id="A0A0P1B655"/>
<evidence type="ECO:0000313" key="2">
    <source>
        <dbReference type="Proteomes" id="UP000054928"/>
    </source>
</evidence>
<dbReference type="EMBL" id="CCYD01003090">
    <property type="protein sequence ID" value="CEG49753.1"/>
    <property type="molecule type" value="Genomic_DNA"/>
</dbReference>
<dbReference type="RefSeq" id="XP_024586122.1">
    <property type="nucleotide sequence ID" value="XM_024720976.1"/>
</dbReference>
<organism evidence="1 2">
    <name type="scientific">Plasmopara halstedii</name>
    <name type="common">Downy mildew of sunflower</name>
    <dbReference type="NCBI Taxonomy" id="4781"/>
    <lineage>
        <taxon>Eukaryota</taxon>
        <taxon>Sar</taxon>
        <taxon>Stramenopiles</taxon>
        <taxon>Oomycota</taxon>
        <taxon>Peronosporomycetes</taxon>
        <taxon>Peronosporales</taxon>
        <taxon>Peronosporaceae</taxon>
        <taxon>Plasmopara</taxon>
    </lineage>
</organism>
<keyword evidence="2" id="KW-1185">Reference proteome</keyword>
<evidence type="ECO:0000313" key="1">
    <source>
        <dbReference type="EMBL" id="CEG49753.1"/>
    </source>
</evidence>
<reference evidence="2" key="1">
    <citation type="submission" date="2014-09" db="EMBL/GenBank/DDBJ databases">
        <authorList>
            <person name="Sharma Rahul"/>
            <person name="Thines Marco"/>
        </authorList>
    </citation>
    <scope>NUCLEOTIDE SEQUENCE [LARGE SCALE GENOMIC DNA]</scope>
</reference>
<sequence length="265" mass="30967">MSFSTLHLQTNRIYSRKRSVQSVENYNDSCPLLEADERHISHLQSEHIQDVRHIDDGVLYAKKSFIKRIQSHKNRLMQRFLVACRLADPPRDQLFNKTQASNRLEMKQLLRIRNSLHNHSQSVVDLSETLLSNSTHVSKDYDLGVNIQNSSLAFRDQAAKEILEKINYRIAELKRIDLLIEDRAKLVLDIEYAKRALLLEHQRGNVTRIAERRQALEAAQCHCEQSTRFISDQLKCMRLIRDTEVLGLFQEYALLVVKFFEGVNR</sequence>
<dbReference type="GeneID" id="36402555"/>
<dbReference type="Proteomes" id="UP000054928">
    <property type="component" value="Unassembled WGS sequence"/>
</dbReference>